<dbReference type="AlphaFoldDB" id="W6QB67"/>
<name>W6QB67_PENRF</name>
<sequence>MPLRIDLDPFKCEILKPEAKFVRSEHLQTTLDLGEYRDLYDGNSFMTENCAAYFYDNLLPSKQSIRILKNALRA</sequence>
<keyword evidence="2" id="KW-1185">Reference proteome</keyword>
<organism evidence="1 2">
    <name type="scientific">Penicillium roqueforti (strain FM164)</name>
    <dbReference type="NCBI Taxonomy" id="1365484"/>
    <lineage>
        <taxon>Eukaryota</taxon>
        <taxon>Fungi</taxon>
        <taxon>Dikarya</taxon>
        <taxon>Ascomycota</taxon>
        <taxon>Pezizomycotina</taxon>
        <taxon>Eurotiomycetes</taxon>
        <taxon>Eurotiomycetidae</taxon>
        <taxon>Eurotiales</taxon>
        <taxon>Aspergillaceae</taxon>
        <taxon>Penicillium</taxon>
    </lineage>
</organism>
<protein>
    <submittedName>
        <fullName evidence="1">Genomic scaffold, ProqFM164S01</fullName>
    </submittedName>
</protein>
<reference evidence="1" key="1">
    <citation type="journal article" date="2014" name="Nat. Commun.">
        <title>Multiple recent horizontal transfers of a large genomic region in cheese making fungi.</title>
        <authorList>
            <person name="Cheeseman K."/>
            <person name="Ropars J."/>
            <person name="Renault P."/>
            <person name="Dupont J."/>
            <person name="Gouzy J."/>
            <person name="Branca A."/>
            <person name="Abraham A.L."/>
            <person name="Ceppi M."/>
            <person name="Conseiller E."/>
            <person name="Debuchy R."/>
            <person name="Malagnac F."/>
            <person name="Goarin A."/>
            <person name="Silar P."/>
            <person name="Lacoste S."/>
            <person name="Sallet E."/>
            <person name="Bensimon A."/>
            <person name="Giraud T."/>
            <person name="Brygoo Y."/>
        </authorList>
    </citation>
    <scope>NUCLEOTIDE SEQUENCE [LARGE SCALE GENOMIC DNA]</scope>
    <source>
        <strain evidence="1">FM164</strain>
    </source>
</reference>
<dbReference type="Proteomes" id="UP000030686">
    <property type="component" value="Unassembled WGS sequence"/>
</dbReference>
<gene>
    <name evidence="1" type="ORF">PROQFM164_S01g000761</name>
</gene>
<proteinExistence type="predicted"/>
<evidence type="ECO:0000313" key="2">
    <source>
        <dbReference type="Proteomes" id="UP000030686"/>
    </source>
</evidence>
<dbReference type="EMBL" id="HG792015">
    <property type="protein sequence ID" value="CDM26952.1"/>
    <property type="molecule type" value="Genomic_DNA"/>
</dbReference>
<accession>W6QB67</accession>
<evidence type="ECO:0000313" key="1">
    <source>
        <dbReference type="EMBL" id="CDM26952.1"/>
    </source>
</evidence>